<evidence type="ECO:0000256" key="17">
    <source>
        <dbReference type="ARBA" id="ARBA00033405"/>
    </source>
</evidence>
<dbReference type="GO" id="GO:0015297">
    <property type="term" value="F:antiporter activity"/>
    <property type="evidence" value="ECO:0007669"/>
    <property type="project" value="UniProtKB-KW"/>
</dbReference>
<comment type="catalytic activity">
    <reaction evidence="20">
        <text>Zn(2+)(in) + 2 H(+)(out) = Zn(2+)(out) + 2 H(+)(in)</text>
        <dbReference type="Rhea" id="RHEA:72627"/>
        <dbReference type="ChEBI" id="CHEBI:15378"/>
        <dbReference type="ChEBI" id="CHEBI:29105"/>
    </reaction>
</comment>
<evidence type="ECO:0000256" key="19">
    <source>
        <dbReference type="ARBA" id="ARBA00034922"/>
    </source>
</evidence>
<dbReference type="InterPro" id="IPR022656">
    <property type="entry name" value="XPA_C"/>
</dbReference>
<proteinExistence type="predicted"/>
<dbReference type="GO" id="GO:0005634">
    <property type="term" value="C:nucleus"/>
    <property type="evidence" value="ECO:0007669"/>
    <property type="project" value="UniProtKB-SubCell"/>
</dbReference>
<evidence type="ECO:0000259" key="23">
    <source>
        <dbReference type="Pfam" id="PF01545"/>
    </source>
</evidence>
<dbReference type="InterPro" id="IPR058533">
    <property type="entry name" value="Cation_efflux_TM"/>
</dbReference>
<keyword evidence="4" id="KW-0813">Transport</keyword>
<feature type="transmembrane region" description="Helical" evidence="22">
    <location>
        <begin position="337"/>
        <end position="362"/>
    </location>
</feature>
<evidence type="ECO:0000259" key="24">
    <source>
        <dbReference type="Pfam" id="PF05181"/>
    </source>
</evidence>
<keyword evidence="6 22" id="KW-0812">Transmembrane</keyword>
<evidence type="ECO:0000256" key="8">
    <source>
        <dbReference type="ARBA" id="ARBA00022833"/>
    </source>
</evidence>
<dbReference type="Gene3D" id="3.90.530.10">
    <property type="entry name" value="XPA C-terminal domain"/>
    <property type="match status" value="1"/>
</dbReference>
<sequence length="596" mass="63873">MGGNSIGILGVNSTCGHCPAASADHFCTVVKLQSGGRVRDRGTDRVRPAARGVHKPSPSALADMLVGICQRLVRPGSLGMSRCWRPCSRKANVGRPGPGPSMPSTIDDATGWIPRGAAIRRYCLDDADLDGLEHIEKPNPYLSSDTNLMRLYRHADIYAKAIQRYGSKEAVAAESAKQHQKLLEWVRANSSSASGDRGSIDIRYRPDQDGKPDRKLPARLGVWARTFAIGSTPTGKVVAAAIIGNASISLSKFAAFAFTGSASMLSEGIHSLADLSNQCLLAVGLSASNKTPDALHPYGYASEKYVWALISGVGIFFLGCGVSLYHGVLGILNPVHITYHALTPIVLAFSLFVESSTLVIAIREIRRAASALDMTTMQYIRAGPDPNTVAVVAEDAAAVCGIVIASSCIALTHWTGMPVFDAVGSVLVGGLLGTVAMFLIRKNHEFLLGRSIHPSYTDKVLRVLRESPIVSSVHDIKAVFLGPDAFRFKAEIVVNGQTLSRLFLASNAASLANVGHVHSGTVGFPFERNRADDHDADDDDEGHQAPPLPKSQAELEASLIEFGDHLIQFLGDEIDQIEAEIRRAVPEIKHVDLEII</sequence>
<keyword evidence="14 22" id="KW-0472">Membrane</keyword>
<geneLocation type="mitochondrion" evidence="25"/>
<dbReference type="InterPro" id="IPR009061">
    <property type="entry name" value="DNA-bd_dom_put_sf"/>
</dbReference>
<feature type="transmembrane region" description="Helical" evidence="22">
    <location>
        <begin position="305"/>
        <end position="325"/>
    </location>
</feature>
<comment type="subcellular location">
    <subcellularLocation>
        <location evidence="3">Endoplasmic reticulum</location>
    </subcellularLocation>
    <subcellularLocation>
        <location evidence="2">Mitochondrion membrane</location>
        <topology evidence="2">Multi-pass membrane protein</topology>
    </subcellularLocation>
    <subcellularLocation>
        <location evidence="1">Nucleus</location>
    </subcellularLocation>
</comment>
<evidence type="ECO:0000256" key="13">
    <source>
        <dbReference type="ARBA" id="ARBA00023128"/>
    </source>
</evidence>
<feature type="region of interest" description="Disordered" evidence="21">
    <location>
        <begin position="191"/>
        <end position="213"/>
    </location>
</feature>
<keyword evidence="7" id="KW-0256">Endoplasmic reticulum</keyword>
<keyword evidence="8" id="KW-0862">Zinc</keyword>
<evidence type="ECO:0000256" key="1">
    <source>
        <dbReference type="ARBA" id="ARBA00004123"/>
    </source>
</evidence>
<feature type="region of interest" description="Disordered" evidence="21">
    <location>
        <begin position="528"/>
        <end position="549"/>
    </location>
</feature>
<evidence type="ECO:0000256" key="2">
    <source>
        <dbReference type="ARBA" id="ARBA00004225"/>
    </source>
</evidence>
<dbReference type="Pfam" id="PF05181">
    <property type="entry name" value="XPA_C"/>
    <property type="match status" value="1"/>
</dbReference>
<evidence type="ECO:0000256" key="10">
    <source>
        <dbReference type="ARBA" id="ARBA00022989"/>
    </source>
</evidence>
<keyword evidence="16" id="KW-0539">Nucleus</keyword>
<evidence type="ECO:0000256" key="4">
    <source>
        <dbReference type="ARBA" id="ARBA00022448"/>
    </source>
</evidence>
<dbReference type="PANTHER" id="PTHR13414">
    <property type="entry name" value="HUEL-CATION TRANSPORTER"/>
    <property type="match status" value="1"/>
</dbReference>
<keyword evidence="12" id="KW-0406">Ion transport</keyword>
<reference evidence="25 26" key="1">
    <citation type="submission" date="2018-03" db="EMBL/GenBank/DDBJ databases">
        <authorList>
            <person name="Fogelqvist J."/>
        </authorList>
    </citation>
    <scope>NUCLEOTIDE SEQUENCE [LARGE SCALE GENOMIC DNA]</scope>
</reference>
<keyword evidence="9" id="KW-0864">Zinc transport</keyword>
<dbReference type="SUPFAM" id="SSF46955">
    <property type="entry name" value="Putative DNA-binding domain"/>
    <property type="match status" value="1"/>
</dbReference>
<dbReference type="GO" id="GO:0031966">
    <property type="term" value="C:mitochondrial membrane"/>
    <property type="evidence" value="ECO:0007669"/>
    <property type="project" value="UniProtKB-SubCell"/>
</dbReference>
<dbReference type="CDD" id="cd21075">
    <property type="entry name" value="DBD_XPA-like"/>
    <property type="match status" value="1"/>
</dbReference>
<dbReference type="Pfam" id="PF01545">
    <property type="entry name" value="Cation_efflux"/>
    <property type="match status" value="1"/>
</dbReference>
<keyword evidence="10 22" id="KW-1133">Transmembrane helix</keyword>
<dbReference type="SUPFAM" id="SSF161111">
    <property type="entry name" value="Cation efflux protein transmembrane domain-like"/>
    <property type="match status" value="1"/>
</dbReference>
<evidence type="ECO:0000256" key="11">
    <source>
        <dbReference type="ARBA" id="ARBA00023015"/>
    </source>
</evidence>
<dbReference type="InterPro" id="IPR002524">
    <property type="entry name" value="Cation_efflux"/>
</dbReference>
<dbReference type="Gene3D" id="1.20.1510.10">
    <property type="entry name" value="Cation efflux protein transmembrane domain"/>
    <property type="match status" value="1"/>
</dbReference>
<evidence type="ECO:0000256" key="6">
    <source>
        <dbReference type="ARBA" id="ARBA00022692"/>
    </source>
</evidence>
<evidence type="ECO:0000256" key="21">
    <source>
        <dbReference type="SAM" id="MobiDB-lite"/>
    </source>
</evidence>
<dbReference type="GO" id="GO:0005783">
    <property type="term" value="C:endoplasmic reticulum"/>
    <property type="evidence" value="ECO:0007669"/>
    <property type="project" value="UniProtKB-SubCell"/>
</dbReference>
<evidence type="ECO:0000313" key="25">
    <source>
        <dbReference type="EMBL" id="SPR01947.1"/>
    </source>
</evidence>
<feature type="domain" description="Cation efflux protein transmembrane" evidence="23">
    <location>
        <begin position="239"/>
        <end position="447"/>
    </location>
</feature>
<evidence type="ECO:0000256" key="5">
    <source>
        <dbReference type="ARBA" id="ARBA00022449"/>
    </source>
</evidence>
<dbReference type="EMBL" id="OVEO01000019">
    <property type="protein sequence ID" value="SPR01947.1"/>
    <property type="molecule type" value="Genomic_DNA"/>
</dbReference>
<dbReference type="InterPro" id="IPR037129">
    <property type="entry name" value="XPA_sf"/>
</dbReference>
<accession>A0A3P3YP06</accession>
<dbReference type="InterPro" id="IPR027469">
    <property type="entry name" value="Cation_efflux_TMD_sf"/>
</dbReference>
<evidence type="ECO:0000256" key="18">
    <source>
        <dbReference type="ARBA" id="ARBA00034845"/>
    </source>
</evidence>
<evidence type="ECO:0000256" key="3">
    <source>
        <dbReference type="ARBA" id="ARBA00004240"/>
    </source>
</evidence>
<evidence type="ECO:0000256" key="7">
    <source>
        <dbReference type="ARBA" id="ARBA00022824"/>
    </source>
</evidence>
<gene>
    <name evidence="25" type="ORF">PLBR_LOCUS9162</name>
</gene>
<dbReference type="NCBIfam" id="TIGR01297">
    <property type="entry name" value="CDF"/>
    <property type="match status" value="1"/>
</dbReference>
<evidence type="ECO:0000256" key="20">
    <source>
        <dbReference type="ARBA" id="ARBA00048349"/>
    </source>
</evidence>
<dbReference type="GO" id="GO:0008324">
    <property type="term" value="F:monoatomic cation transmembrane transporter activity"/>
    <property type="evidence" value="ECO:0007669"/>
    <property type="project" value="InterPro"/>
</dbReference>
<dbReference type="Proteomes" id="UP000290189">
    <property type="component" value="Unassembled WGS sequence"/>
</dbReference>
<dbReference type="InterPro" id="IPR040177">
    <property type="entry name" value="SLC30A9"/>
</dbReference>
<evidence type="ECO:0000256" key="9">
    <source>
        <dbReference type="ARBA" id="ARBA00022906"/>
    </source>
</evidence>
<keyword evidence="15" id="KW-0804">Transcription</keyword>
<evidence type="ECO:0000256" key="12">
    <source>
        <dbReference type="ARBA" id="ARBA00023065"/>
    </source>
</evidence>
<dbReference type="GO" id="GO:0006882">
    <property type="term" value="P:intracellular zinc ion homeostasis"/>
    <property type="evidence" value="ECO:0007669"/>
    <property type="project" value="TreeGrafter"/>
</dbReference>
<dbReference type="AlphaFoldDB" id="A0A3P3YP06"/>
<keyword evidence="5" id="KW-0050">Antiport</keyword>
<feature type="domain" description="XPA C-terminal" evidence="24">
    <location>
        <begin position="115"/>
        <end position="157"/>
    </location>
</feature>
<evidence type="ECO:0000256" key="22">
    <source>
        <dbReference type="SAM" id="Phobius"/>
    </source>
</evidence>
<evidence type="ECO:0000256" key="14">
    <source>
        <dbReference type="ARBA" id="ARBA00023136"/>
    </source>
</evidence>
<protein>
    <recommendedName>
        <fullName evidence="18">Proton-coupled zinc antiporter SLC30A9, mitochondrial</fullName>
    </recommendedName>
    <alternativeName>
        <fullName evidence="17">Solute carrier family 30 member 9</fullName>
    </alternativeName>
    <alternativeName>
        <fullName evidence="19">Zinc transporter 9</fullName>
    </alternativeName>
</protein>
<evidence type="ECO:0000256" key="15">
    <source>
        <dbReference type="ARBA" id="ARBA00023163"/>
    </source>
</evidence>
<evidence type="ECO:0000256" key="16">
    <source>
        <dbReference type="ARBA" id="ARBA00023242"/>
    </source>
</evidence>
<evidence type="ECO:0000313" key="26">
    <source>
        <dbReference type="Proteomes" id="UP000290189"/>
    </source>
</evidence>
<name>A0A3P3YP06_PLABS</name>
<keyword evidence="11" id="KW-0805">Transcription regulation</keyword>
<keyword evidence="13 25" id="KW-0496">Mitochondrion</keyword>
<feature type="transmembrane region" description="Helical" evidence="22">
    <location>
        <begin position="422"/>
        <end position="440"/>
    </location>
</feature>
<feature type="transmembrane region" description="Helical" evidence="22">
    <location>
        <begin position="396"/>
        <end position="416"/>
    </location>
</feature>
<dbReference type="PANTHER" id="PTHR13414:SF9">
    <property type="entry name" value="PROTON-COUPLED ZINC ANTIPORTER SLC30A9, MITOCHONDRIAL"/>
    <property type="match status" value="1"/>
</dbReference>
<dbReference type="GO" id="GO:0006829">
    <property type="term" value="P:zinc ion transport"/>
    <property type="evidence" value="ECO:0007669"/>
    <property type="project" value="UniProtKB-KW"/>
</dbReference>
<organism evidence="25 26">
    <name type="scientific">Plasmodiophora brassicae</name>
    <name type="common">Clubroot disease agent</name>
    <dbReference type="NCBI Taxonomy" id="37360"/>
    <lineage>
        <taxon>Eukaryota</taxon>
        <taxon>Sar</taxon>
        <taxon>Rhizaria</taxon>
        <taxon>Endomyxa</taxon>
        <taxon>Phytomyxea</taxon>
        <taxon>Plasmodiophorida</taxon>
        <taxon>Plasmodiophoridae</taxon>
        <taxon>Plasmodiophora</taxon>
    </lineage>
</organism>
<feature type="compositionally biased region" description="Basic and acidic residues" evidence="21">
    <location>
        <begin position="198"/>
        <end position="213"/>
    </location>
</feature>